<organism evidence="9 10">
    <name type="scientific">Hibiscus syriacus</name>
    <name type="common">Rose of Sharon</name>
    <dbReference type="NCBI Taxonomy" id="106335"/>
    <lineage>
        <taxon>Eukaryota</taxon>
        <taxon>Viridiplantae</taxon>
        <taxon>Streptophyta</taxon>
        <taxon>Embryophyta</taxon>
        <taxon>Tracheophyta</taxon>
        <taxon>Spermatophyta</taxon>
        <taxon>Magnoliopsida</taxon>
        <taxon>eudicotyledons</taxon>
        <taxon>Gunneridae</taxon>
        <taxon>Pentapetalae</taxon>
        <taxon>rosids</taxon>
        <taxon>malvids</taxon>
        <taxon>Malvales</taxon>
        <taxon>Malvaceae</taxon>
        <taxon>Malvoideae</taxon>
        <taxon>Hibiscus</taxon>
    </lineage>
</organism>
<dbReference type="GO" id="GO:0004519">
    <property type="term" value="F:endonuclease activity"/>
    <property type="evidence" value="ECO:0007669"/>
    <property type="project" value="UniProtKB-KW"/>
</dbReference>
<dbReference type="FunFam" id="3.30.70.270:FF:000020">
    <property type="entry name" value="Transposon Tf2-6 polyprotein-like Protein"/>
    <property type="match status" value="1"/>
</dbReference>
<feature type="domain" description="Integrase catalytic" evidence="8">
    <location>
        <begin position="350"/>
        <end position="512"/>
    </location>
</feature>
<dbReference type="SUPFAM" id="SSF53098">
    <property type="entry name" value="Ribonuclease H-like"/>
    <property type="match status" value="1"/>
</dbReference>
<dbReference type="InterPro" id="IPR036397">
    <property type="entry name" value="RNaseH_sf"/>
</dbReference>
<evidence type="ECO:0000313" key="10">
    <source>
        <dbReference type="Proteomes" id="UP000436088"/>
    </source>
</evidence>
<evidence type="ECO:0000256" key="7">
    <source>
        <dbReference type="ARBA" id="ARBA00022918"/>
    </source>
</evidence>
<evidence type="ECO:0000256" key="5">
    <source>
        <dbReference type="ARBA" id="ARBA00022759"/>
    </source>
</evidence>
<dbReference type="PANTHER" id="PTHR35046:SF9">
    <property type="entry name" value="RNA-DIRECTED DNA POLYMERASE"/>
    <property type="match status" value="1"/>
</dbReference>
<keyword evidence="10" id="KW-1185">Reference proteome</keyword>
<name>A0A6A3BRV6_HIBSY</name>
<dbReference type="EMBL" id="VEPZ02000782">
    <property type="protein sequence ID" value="KAE8719660.1"/>
    <property type="molecule type" value="Genomic_DNA"/>
</dbReference>
<dbReference type="InterPro" id="IPR001584">
    <property type="entry name" value="Integrase_cat-core"/>
</dbReference>
<dbReference type="PANTHER" id="PTHR35046">
    <property type="entry name" value="ZINC KNUCKLE (CCHC-TYPE) FAMILY PROTEIN"/>
    <property type="match status" value="1"/>
</dbReference>
<dbReference type="GO" id="GO:0003964">
    <property type="term" value="F:RNA-directed DNA polymerase activity"/>
    <property type="evidence" value="ECO:0007669"/>
    <property type="project" value="UniProtKB-KW"/>
</dbReference>
<dbReference type="PROSITE" id="PS50994">
    <property type="entry name" value="INTEGRASE"/>
    <property type="match status" value="1"/>
</dbReference>
<evidence type="ECO:0000256" key="3">
    <source>
        <dbReference type="ARBA" id="ARBA00022695"/>
    </source>
</evidence>
<accession>A0A6A3BRV6</accession>
<dbReference type="GO" id="GO:0003676">
    <property type="term" value="F:nucleic acid binding"/>
    <property type="evidence" value="ECO:0007669"/>
    <property type="project" value="InterPro"/>
</dbReference>
<comment type="caution">
    <text evidence="9">The sequence shown here is derived from an EMBL/GenBank/DDBJ whole genome shotgun (WGS) entry which is preliminary data.</text>
</comment>
<evidence type="ECO:0000259" key="8">
    <source>
        <dbReference type="PROSITE" id="PS50994"/>
    </source>
</evidence>
<dbReference type="InterPro" id="IPR012337">
    <property type="entry name" value="RNaseH-like_sf"/>
</dbReference>
<reference evidence="9" key="1">
    <citation type="submission" date="2019-09" db="EMBL/GenBank/DDBJ databases">
        <title>Draft genome information of white flower Hibiscus syriacus.</title>
        <authorList>
            <person name="Kim Y.-M."/>
        </authorList>
    </citation>
    <scope>NUCLEOTIDE SEQUENCE [LARGE SCALE GENOMIC DNA]</scope>
    <source>
        <strain evidence="9">YM2019G1</strain>
    </source>
</reference>
<sequence length="815" mass="92731">MEKGYIQESLSSYAVPVFLVPKNDGSWRMSVDCRAINQITIKYRHPIPRLDDMLDELSGATIFSKIDLKSGYHQIRMREGDEWKTAFKTKQGLYEWLVMPFGLTNAPSTFMSHTLDDHVQHLSSQGLKVDSEKIKAIQDWPRPISISQVRSFHGLASFYLRFVPNFSSIASPLTGVIKKNSTFEWGKEQEEAFTAIKECLTKAPLLVLPNFDKTFEIEYDDSGIGIGAVLTQEGRPVAYFSEKLSGASLNYPIYDKEKGKENVVADALSRRYVLLNTLNSKLLGFSFLKDCYANDHDFGEKYKSCEKGAVEKFYRHDGYLFKEERLCIPQGSFREVLIREAHEGGLMGHFGIVPWVDISMDFVMGLPKTRNGRGSIFVVVDWFSKMAHFITCHKTDDATHAANLFFKEVVRLHGIPRTIVSDRDVKFLSHFWRTLWNKLGTKLLFSTTCHPQTDGKTEVVNRVLSTLLRAIIKKNIKTWEDCLPHIEFAYNRVANPRSALSQGAVLRLIDIYCIYGQLIFSSNTWEVAQMMKDYFSVQGVAFGVSPKSGNNKVAIFSIIEEAWEEVFFFDLARDNFTHQKRYSTGGGGGLPVNNYDAAGGGRNRGFLGMPRGRQMHKWISRNASWISPNSRWRKIIILCGLVTILVLRGIIGVGNLGSSEAQAINQNLIEETNRILAEIRSYSDPTDPDEPEFNPNVTYTLGPKFRTGISSERYEKMLKKYHPGLGEERWPVVTHFVGCKRCGSYGDYSVDRCLRIIQRAFNFADNQVLKLYRFRHRGLLGPNIKRIRDDTTSPLEIVDQLDNRRSLNGKTESNS</sequence>
<dbReference type="SUPFAM" id="SSF56672">
    <property type="entry name" value="DNA/RNA polymerases"/>
    <property type="match status" value="1"/>
</dbReference>
<keyword evidence="7" id="KW-0695">RNA-directed DNA polymerase</keyword>
<keyword evidence="1" id="KW-0645">Protease</keyword>
<dbReference type="InterPro" id="IPR043502">
    <property type="entry name" value="DNA/RNA_pol_sf"/>
</dbReference>
<dbReference type="GO" id="GO:0015074">
    <property type="term" value="P:DNA integration"/>
    <property type="evidence" value="ECO:0007669"/>
    <property type="project" value="InterPro"/>
</dbReference>
<proteinExistence type="predicted"/>
<dbReference type="CDD" id="cd01647">
    <property type="entry name" value="RT_LTR"/>
    <property type="match status" value="1"/>
</dbReference>
<dbReference type="InterPro" id="IPR000477">
    <property type="entry name" value="RT_dom"/>
</dbReference>
<dbReference type="Gene3D" id="3.30.420.10">
    <property type="entry name" value="Ribonuclease H-like superfamily/Ribonuclease H"/>
    <property type="match status" value="1"/>
</dbReference>
<gene>
    <name evidence="9" type="ORF">F3Y22_tig00109936pilonHSYRG00111</name>
</gene>
<evidence type="ECO:0000313" key="9">
    <source>
        <dbReference type="EMBL" id="KAE8719660.1"/>
    </source>
</evidence>
<evidence type="ECO:0000256" key="6">
    <source>
        <dbReference type="ARBA" id="ARBA00022801"/>
    </source>
</evidence>
<dbReference type="GO" id="GO:0008233">
    <property type="term" value="F:peptidase activity"/>
    <property type="evidence" value="ECO:0007669"/>
    <property type="project" value="UniProtKB-KW"/>
</dbReference>
<dbReference type="FunFam" id="3.10.10.10:FF:000007">
    <property type="entry name" value="Retrovirus-related Pol polyprotein from transposon 17.6-like Protein"/>
    <property type="match status" value="1"/>
</dbReference>
<dbReference type="Gene3D" id="3.10.10.10">
    <property type="entry name" value="HIV Type 1 Reverse Transcriptase, subunit A, domain 1"/>
    <property type="match status" value="1"/>
</dbReference>
<protein>
    <recommendedName>
        <fullName evidence="8">Integrase catalytic domain-containing protein</fullName>
    </recommendedName>
</protein>
<dbReference type="Gene3D" id="3.30.70.270">
    <property type="match status" value="2"/>
</dbReference>
<evidence type="ECO:0000256" key="4">
    <source>
        <dbReference type="ARBA" id="ARBA00022722"/>
    </source>
</evidence>
<dbReference type="Pfam" id="PF00078">
    <property type="entry name" value="RVT_1"/>
    <property type="match status" value="1"/>
</dbReference>
<keyword evidence="4" id="KW-0540">Nuclease</keyword>
<dbReference type="Pfam" id="PF00665">
    <property type="entry name" value="rve"/>
    <property type="match status" value="1"/>
</dbReference>
<evidence type="ECO:0000256" key="2">
    <source>
        <dbReference type="ARBA" id="ARBA00022679"/>
    </source>
</evidence>
<dbReference type="Proteomes" id="UP000436088">
    <property type="component" value="Unassembled WGS sequence"/>
</dbReference>
<keyword evidence="5" id="KW-0255">Endonuclease</keyword>
<keyword evidence="3" id="KW-0548">Nucleotidyltransferase</keyword>
<dbReference type="AlphaFoldDB" id="A0A6A3BRV6"/>
<dbReference type="Pfam" id="PF17919">
    <property type="entry name" value="RT_RNaseH_2"/>
    <property type="match status" value="1"/>
</dbReference>
<keyword evidence="6" id="KW-0378">Hydrolase</keyword>
<dbReference type="GO" id="GO:0006508">
    <property type="term" value="P:proteolysis"/>
    <property type="evidence" value="ECO:0007669"/>
    <property type="project" value="UniProtKB-KW"/>
</dbReference>
<dbReference type="InterPro" id="IPR041577">
    <property type="entry name" value="RT_RNaseH_2"/>
</dbReference>
<keyword evidence="2" id="KW-0808">Transferase</keyword>
<dbReference type="InterPro" id="IPR043128">
    <property type="entry name" value="Rev_trsase/Diguanyl_cyclase"/>
</dbReference>
<evidence type="ECO:0000256" key="1">
    <source>
        <dbReference type="ARBA" id="ARBA00022670"/>
    </source>
</evidence>